<keyword evidence="12" id="KW-1185">Reference proteome</keyword>
<evidence type="ECO:0000313" key="10">
    <source>
        <dbReference type="EMBL" id="JAV88252.1"/>
    </source>
</evidence>
<dbReference type="PROSITE" id="PS51758">
    <property type="entry name" value="LETM1_RBD"/>
    <property type="match status" value="1"/>
</dbReference>
<dbReference type="InterPro" id="IPR033122">
    <property type="entry name" value="LETM1-like_RBD"/>
</dbReference>
<proteinExistence type="predicted"/>
<reference evidence="11 12" key="2">
    <citation type="journal article" date="2018" name="Elife">
        <title>Firefly genomes illuminate parallel origins of bioluminescence in beetles.</title>
        <authorList>
            <person name="Fallon T.R."/>
            <person name="Lower S.E."/>
            <person name="Chang C.H."/>
            <person name="Bessho-Uehara M."/>
            <person name="Martin G.J."/>
            <person name="Bewick A.J."/>
            <person name="Behringer M."/>
            <person name="Debat H.J."/>
            <person name="Wong I."/>
            <person name="Day J.C."/>
            <person name="Suvorov A."/>
            <person name="Silva C.J."/>
            <person name="Stanger-Hall K.F."/>
            <person name="Hall D.W."/>
            <person name="Schmitz R.J."/>
            <person name="Nelson D.R."/>
            <person name="Lewis S.M."/>
            <person name="Shigenobu S."/>
            <person name="Bybee S.M."/>
            <person name="Larracuente A.M."/>
            <person name="Oba Y."/>
            <person name="Weng J.K."/>
        </authorList>
    </citation>
    <scope>NUCLEOTIDE SEQUENCE [LARGE SCALE GENOMIC DNA]</scope>
    <source>
        <strain evidence="11">1611_PpyrPB1</strain>
        <tissue evidence="11">Whole body</tissue>
    </source>
</reference>
<dbReference type="OrthoDB" id="73691at2759"/>
<evidence type="ECO:0000256" key="7">
    <source>
        <dbReference type="PROSITE-ProRule" id="PRU01094"/>
    </source>
</evidence>
<dbReference type="GO" id="GO:0030003">
    <property type="term" value="P:intracellular monoatomic cation homeostasis"/>
    <property type="evidence" value="ECO:0007669"/>
    <property type="project" value="TreeGrafter"/>
</dbReference>
<keyword evidence="4 8" id="KW-1133">Transmembrane helix</keyword>
<evidence type="ECO:0000256" key="8">
    <source>
        <dbReference type="SAM" id="Phobius"/>
    </source>
</evidence>
<dbReference type="PANTHER" id="PTHR14009:SF13">
    <property type="entry name" value="LETM1 DOMAIN-CONTAINING PROTEIN 1"/>
    <property type="match status" value="1"/>
</dbReference>
<dbReference type="PANTHER" id="PTHR14009">
    <property type="entry name" value="LEUCINE ZIPPER-EF-HAND CONTAINING TRANSMEMBRANE PROTEIN"/>
    <property type="match status" value="1"/>
</dbReference>
<dbReference type="InterPro" id="IPR044202">
    <property type="entry name" value="LETM1/MDM38-like"/>
</dbReference>
<gene>
    <name evidence="11" type="ORF">PPYR_10957</name>
</gene>
<dbReference type="GO" id="GO:0043022">
    <property type="term" value="F:ribosome binding"/>
    <property type="evidence" value="ECO:0007669"/>
    <property type="project" value="InterPro"/>
</dbReference>
<keyword evidence="5 7" id="KW-0496">Mitochondrion</keyword>
<reference evidence="10" key="1">
    <citation type="journal article" date="2016" name="Sci. Rep.">
        <title>Molecular characterization of firefly nuptial gifts: a multi-omics approach sheds light on postcopulatory sexual selection.</title>
        <authorList>
            <person name="Al-Wathiqui N."/>
            <person name="Fallon T.R."/>
            <person name="South A."/>
            <person name="Weng J.K."/>
            <person name="Lewis S.M."/>
        </authorList>
    </citation>
    <scope>NUCLEOTIDE SEQUENCE</scope>
</reference>
<evidence type="ECO:0000313" key="11">
    <source>
        <dbReference type="EMBL" id="KAB0796896.1"/>
    </source>
</evidence>
<reference evidence="11" key="3">
    <citation type="submission" date="2019-08" db="EMBL/GenBank/DDBJ databases">
        <authorList>
            <consortium name="Photinus pyralis genome working group"/>
            <person name="Fallon T.R."/>
            <person name="Sander Lower S.E."/>
            <person name="Weng J.-K."/>
        </authorList>
    </citation>
    <scope>NUCLEOTIDE SEQUENCE</scope>
    <source>
        <strain evidence="11">1611_PpyrPB1</strain>
        <tissue evidence="11">Whole body</tissue>
    </source>
</reference>
<evidence type="ECO:0000256" key="1">
    <source>
        <dbReference type="ARBA" id="ARBA00004434"/>
    </source>
</evidence>
<accession>A0A1Y1MRC7</accession>
<evidence type="ECO:0000256" key="6">
    <source>
        <dbReference type="ARBA" id="ARBA00023136"/>
    </source>
</evidence>
<sequence length="367" mass="43235">MASRILFHYMNCEKKLLFSTAFSKAYYFKPICVCCASNTSSSRRSIYKTEEVKKFRFFVLQHYLDYLKSYNAILEKKFPGAMRVYRVFMDGMKEFFNDLKLYIKLVHNLNIAGKSLETFNVREVELYEQMPKDMRRIAPLLILSILPLTHYVLFPIAYYFPRHLLCRHFWNLQQKSEFSIILLRKRLVHNKPVFRHLQLQLPKLKENALHKKWSVVLGLVGSGLQPQPEQIVACKDLFVNGPYHLMYLSGNHVKHLLKMHELHMGWFRRTRLGDRAVILQAMDRAILREGGVEILSTDNLRHACLIRGLNPMNMKNEDMVNWLKGWIAVSSEIDKDSLSLLLHCPILLAYNEPTNWQLIYDTKQPKL</sequence>
<evidence type="ECO:0000259" key="9">
    <source>
        <dbReference type="PROSITE" id="PS51758"/>
    </source>
</evidence>
<keyword evidence="2 8" id="KW-0812">Transmembrane</keyword>
<name>A0A1Y1MRC7_PHOPY</name>
<protein>
    <recommendedName>
        <fullName evidence="9">Letm1 RBD domain-containing protein</fullName>
    </recommendedName>
</protein>
<feature type="transmembrane region" description="Helical" evidence="8">
    <location>
        <begin position="137"/>
        <end position="160"/>
    </location>
</feature>
<evidence type="ECO:0000256" key="2">
    <source>
        <dbReference type="ARBA" id="ARBA00022692"/>
    </source>
</evidence>
<dbReference type="AlphaFoldDB" id="A0A1Y1MRC7"/>
<dbReference type="EMBL" id="VVIM01000007">
    <property type="protein sequence ID" value="KAB0796896.1"/>
    <property type="molecule type" value="Genomic_DNA"/>
</dbReference>
<evidence type="ECO:0000313" key="12">
    <source>
        <dbReference type="Proteomes" id="UP000327044"/>
    </source>
</evidence>
<dbReference type="GO" id="GO:0005743">
    <property type="term" value="C:mitochondrial inner membrane"/>
    <property type="evidence" value="ECO:0007669"/>
    <property type="project" value="UniProtKB-SubCell"/>
</dbReference>
<keyword evidence="3" id="KW-0999">Mitochondrion inner membrane</keyword>
<evidence type="ECO:0000256" key="4">
    <source>
        <dbReference type="ARBA" id="ARBA00022989"/>
    </source>
</evidence>
<dbReference type="InParanoid" id="A0A1Y1MRC7"/>
<dbReference type="FunCoup" id="A0A1Y1MRC7">
    <property type="interactions" value="1611"/>
</dbReference>
<dbReference type="EMBL" id="GEZM01023639">
    <property type="protein sequence ID" value="JAV88252.1"/>
    <property type="molecule type" value="Transcribed_RNA"/>
</dbReference>
<comment type="subcellular location">
    <subcellularLocation>
        <location evidence="1">Mitochondrion inner membrane</location>
        <topology evidence="1">Single-pass membrane protein</topology>
    </subcellularLocation>
</comment>
<organism evidence="10">
    <name type="scientific">Photinus pyralis</name>
    <name type="common">Common eastern firefly</name>
    <name type="synonym">Lampyris pyralis</name>
    <dbReference type="NCBI Taxonomy" id="7054"/>
    <lineage>
        <taxon>Eukaryota</taxon>
        <taxon>Metazoa</taxon>
        <taxon>Ecdysozoa</taxon>
        <taxon>Arthropoda</taxon>
        <taxon>Hexapoda</taxon>
        <taxon>Insecta</taxon>
        <taxon>Pterygota</taxon>
        <taxon>Neoptera</taxon>
        <taxon>Endopterygota</taxon>
        <taxon>Coleoptera</taxon>
        <taxon>Polyphaga</taxon>
        <taxon>Elateriformia</taxon>
        <taxon>Elateroidea</taxon>
        <taxon>Lampyridae</taxon>
        <taxon>Lampyrinae</taxon>
        <taxon>Photinus</taxon>
    </lineage>
</organism>
<dbReference type="Pfam" id="PF07766">
    <property type="entry name" value="LETM1_RBD"/>
    <property type="match status" value="1"/>
</dbReference>
<evidence type="ECO:0000256" key="5">
    <source>
        <dbReference type="ARBA" id="ARBA00023128"/>
    </source>
</evidence>
<feature type="domain" description="Letm1 RBD" evidence="9">
    <location>
        <begin position="181"/>
        <end position="367"/>
    </location>
</feature>
<dbReference type="Proteomes" id="UP000327044">
    <property type="component" value="Unassembled WGS sequence"/>
</dbReference>
<keyword evidence="6 8" id="KW-0472">Membrane</keyword>
<evidence type="ECO:0000256" key="3">
    <source>
        <dbReference type="ARBA" id="ARBA00022792"/>
    </source>
</evidence>